<comment type="caution">
    <text evidence="2">The sequence shown here is derived from an EMBL/GenBank/DDBJ whole genome shotgun (WGS) entry which is preliminary data.</text>
</comment>
<keyword evidence="3" id="KW-1185">Reference proteome</keyword>
<gene>
    <name evidence="2" type="ORF">SteCoe_6209</name>
</gene>
<protein>
    <recommendedName>
        <fullName evidence="1">VPS9 domain-containing protein</fullName>
    </recommendedName>
</protein>
<dbReference type="PROSITE" id="PS51205">
    <property type="entry name" value="VPS9"/>
    <property type="match status" value="1"/>
</dbReference>
<dbReference type="SUPFAM" id="SSF109993">
    <property type="entry name" value="VPS9 domain"/>
    <property type="match status" value="1"/>
</dbReference>
<reference evidence="2 3" key="1">
    <citation type="submission" date="2016-11" db="EMBL/GenBank/DDBJ databases">
        <title>The macronuclear genome of Stentor coeruleus: a giant cell with tiny introns.</title>
        <authorList>
            <person name="Slabodnick M."/>
            <person name="Ruby J.G."/>
            <person name="Reiff S.B."/>
            <person name="Swart E.C."/>
            <person name="Gosai S."/>
            <person name="Prabakaran S."/>
            <person name="Witkowska E."/>
            <person name="Larue G.E."/>
            <person name="Fisher S."/>
            <person name="Freeman R.M."/>
            <person name="Gunawardena J."/>
            <person name="Chu W."/>
            <person name="Stover N.A."/>
            <person name="Gregory B.D."/>
            <person name="Nowacki M."/>
            <person name="Derisi J."/>
            <person name="Roy S.W."/>
            <person name="Marshall W.F."/>
            <person name="Sood P."/>
        </authorList>
    </citation>
    <scope>NUCLEOTIDE SEQUENCE [LARGE SCALE GENOMIC DNA]</scope>
    <source>
        <strain evidence="2">WM001</strain>
    </source>
</reference>
<dbReference type="Pfam" id="PF02204">
    <property type="entry name" value="VPS9"/>
    <property type="match status" value="1"/>
</dbReference>
<evidence type="ECO:0000313" key="2">
    <source>
        <dbReference type="EMBL" id="OMJ91315.1"/>
    </source>
</evidence>
<evidence type="ECO:0000259" key="1">
    <source>
        <dbReference type="PROSITE" id="PS51205"/>
    </source>
</evidence>
<proteinExistence type="predicted"/>
<organism evidence="2 3">
    <name type="scientific">Stentor coeruleus</name>
    <dbReference type="NCBI Taxonomy" id="5963"/>
    <lineage>
        <taxon>Eukaryota</taxon>
        <taxon>Sar</taxon>
        <taxon>Alveolata</taxon>
        <taxon>Ciliophora</taxon>
        <taxon>Postciliodesmatophora</taxon>
        <taxon>Heterotrichea</taxon>
        <taxon>Heterotrichida</taxon>
        <taxon>Stentoridae</taxon>
        <taxon>Stentor</taxon>
    </lineage>
</organism>
<dbReference type="InterPro" id="IPR037191">
    <property type="entry name" value="VPS9_dom_sf"/>
</dbReference>
<evidence type="ECO:0000313" key="3">
    <source>
        <dbReference type="Proteomes" id="UP000187209"/>
    </source>
</evidence>
<dbReference type="EMBL" id="MPUH01000084">
    <property type="protein sequence ID" value="OMJ91315.1"/>
    <property type="molecule type" value="Genomic_DNA"/>
</dbReference>
<dbReference type="Gene3D" id="1.20.1050.80">
    <property type="entry name" value="VPS9 domain"/>
    <property type="match status" value="1"/>
</dbReference>
<sequence>MDVKENQASTENIKIIVEEAKQESRKDSVDATYSNTSRTTLSESSMPFYKRELPYCLSVYSIISLYTKSCEKYNFLITEQTPTACTAYHTQKCSMKALISCCLGKKTKLKVTGIRLIISNNSRLQCRIAYIKGLYGSIELINKVTEYFAKAIDGEMKNSEALKYQQVIEEEEEELAITCKNESYSYYQFYKILSCEAYTLGKSVSEFCESFCNQYRNHVESAQLLPQPLISIQSTVESTIEALFSHYNYGKKSTEKVMVYCRPAVEKYIYTKLHNHLIEIYKAKYEVEDKLIDIKRAQIQGLTIHESMKFANVNEQFFLLDEEKPYEDAITQISKLNECMTPAEKLNCFMNFESAIKSCVVQYWKGQAELDSENAMHVTIYVVLIAEVKYVMAEAAIVADYLLDKSEDEKYVIENFQKSLRYLIM</sequence>
<dbReference type="AlphaFoldDB" id="A0A1R2CQQ3"/>
<feature type="domain" description="VPS9" evidence="1">
    <location>
        <begin position="281"/>
        <end position="425"/>
    </location>
</feature>
<dbReference type="Proteomes" id="UP000187209">
    <property type="component" value="Unassembled WGS sequence"/>
</dbReference>
<accession>A0A1R2CQQ3</accession>
<name>A0A1R2CQQ3_9CILI</name>
<dbReference type="InterPro" id="IPR003123">
    <property type="entry name" value="VPS9"/>
</dbReference>
<dbReference type="OrthoDB" id="311766at2759"/>